<reference evidence="2" key="1">
    <citation type="submission" date="2022-11" db="EMBL/GenBank/DDBJ databases">
        <authorList>
            <person name="Mo P."/>
        </authorList>
    </citation>
    <scope>NUCLEOTIDE SEQUENCE</scope>
    <source>
        <strain evidence="2">HUAS 11-8</strain>
    </source>
</reference>
<evidence type="ECO:0000313" key="3">
    <source>
        <dbReference type="Proteomes" id="UP001163203"/>
    </source>
</evidence>
<gene>
    <name evidence="2" type="ORF">ORV05_23705</name>
</gene>
<organism evidence="2 3">
    <name type="scientific">Amycolatopsis cynarae</name>
    <dbReference type="NCBI Taxonomy" id="2995223"/>
    <lineage>
        <taxon>Bacteria</taxon>
        <taxon>Bacillati</taxon>
        <taxon>Actinomycetota</taxon>
        <taxon>Actinomycetes</taxon>
        <taxon>Pseudonocardiales</taxon>
        <taxon>Pseudonocardiaceae</taxon>
        <taxon>Amycolatopsis</taxon>
    </lineage>
</organism>
<dbReference type="Pfam" id="PF24693">
    <property type="entry name" value="DUF7660"/>
    <property type="match status" value="1"/>
</dbReference>
<feature type="domain" description="DUF7660" evidence="1">
    <location>
        <begin position="63"/>
        <end position="134"/>
    </location>
</feature>
<accession>A0ABY7AXR2</accession>
<dbReference type="InterPro" id="IPR056077">
    <property type="entry name" value="DUF7660"/>
</dbReference>
<protein>
    <recommendedName>
        <fullName evidence="1">DUF7660 domain-containing protein</fullName>
    </recommendedName>
</protein>
<sequence length="134" mass="15081">MDKDEADLLCRECSQPVANRESYSRFDGMHFVCFHYAFEHWSVDRDDDCGLDGCPSASQDRGRDHLLAVLRALVDDWSDGPPANWDIRDLPDYLEALADWLAGADSDRAELKARVPMNSWAALAAGWKAATVYE</sequence>
<evidence type="ECO:0000313" key="2">
    <source>
        <dbReference type="EMBL" id="WAL63984.1"/>
    </source>
</evidence>
<name>A0ABY7AXR2_9PSEU</name>
<dbReference type="EMBL" id="CP113836">
    <property type="protein sequence ID" value="WAL63984.1"/>
    <property type="molecule type" value="Genomic_DNA"/>
</dbReference>
<keyword evidence="3" id="KW-1185">Reference proteome</keyword>
<evidence type="ECO:0000259" key="1">
    <source>
        <dbReference type="Pfam" id="PF24693"/>
    </source>
</evidence>
<dbReference type="Proteomes" id="UP001163203">
    <property type="component" value="Chromosome"/>
</dbReference>
<proteinExistence type="predicted"/>
<dbReference type="RefSeq" id="WP_268754228.1">
    <property type="nucleotide sequence ID" value="NZ_CP113836.1"/>
</dbReference>